<reference evidence="6" key="1">
    <citation type="submission" date="2020-03" db="EMBL/GenBank/DDBJ databases">
        <title>A high-quality chromosome-level genome assembly of a woody plant with both climbing and erect habits, Rhamnella rubrinervis.</title>
        <authorList>
            <person name="Lu Z."/>
            <person name="Yang Y."/>
            <person name="Zhu X."/>
            <person name="Sun Y."/>
        </authorList>
    </citation>
    <scope>NUCLEOTIDE SEQUENCE</scope>
    <source>
        <strain evidence="6">BYM</strain>
        <tissue evidence="6">Leaf</tissue>
    </source>
</reference>
<gene>
    <name evidence="6" type="ORF">FNV43_RR14817</name>
</gene>
<dbReference type="FunFam" id="3.40.50.2000:FF:000027">
    <property type="entry name" value="Glycosyltransferase"/>
    <property type="match status" value="1"/>
</dbReference>
<organism evidence="6 7">
    <name type="scientific">Rhamnella rubrinervis</name>
    <dbReference type="NCBI Taxonomy" id="2594499"/>
    <lineage>
        <taxon>Eukaryota</taxon>
        <taxon>Viridiplantae</taxon>
        <taxon>Streptophyta</taxon>
        <taxon>Embryophyta</taxon>
        <taxon>Tracheophyta</taxon>
        <taxon>Spermatophyta</taxon>
        <taxon>Magnoliopsida</taxon>
        <taxon>eudicotyledons</taxon>
        <taxon>Gunneridae</taxon>
        <taxon>Pentapetalae</taxon>
        <taxon>rosids</taxon>
        <taxon>fabids</taxon>
        <taxon>Rosales</taxon>
        <taxon>Rhamnaceae</taxon>
        <taxon>rhamnoid group</taxon>
        <taxon>Rhamneae</taxon>
        <taxon>Rhamnella</taxon>
    </lineage>
</organism>
<protein>
    <recommendedName>
        <fullName evidence="5">Glycosyltransferase</fullName>
        <ecNumber evidence="5">2.4.1.-</ecNumber>
    </recommendedName>
</protein>
<evidence type="ECO:0000256" key="1">
    <source>
        <dbReference type="ARBA" id="ARBA00009995"/>
    </source>
</evidence>
<dbReference type="Proteomes" id="UP000796880">
    <property type="component" value="Unassembled WGS sequence"/>
</dbReference>
<dbReference type="InterPro" id="IPR002213">
    <property type="entry name" value="UDP_glucos_trans"/>
</dbReference>
<evidence type="ECO:0000256" key="5">
    <source>
        <dbReference type="RuleBase" id="RU362057"/>
    </source>
</evidence>
<evidence type="ECO:0000313" key="7">
    <source>
        <dbReference type="Proteomes" id="UP000796880"/>
    </source>
</evidence>
<dbReference type="Pfam" id="PF00201">
    <property type="entry name" value="UDPGT"/>
    <property type="match status" value="1"/>
</dbReference>
<dbReference type="EMBL" id="VOIH02000006">
    <property type="protein sequence ID" value="KAF3445124.1"/>
    <property type="molecule type" value="Genomic_DNA"/>
</dbReference>
<comment type="similarity">
    <text evidence="1 4">Belongs to the UDP-glycosyltransferase family.</text>
</comment>
<evidence type="ECO:0000256" key="3">
    <source>
        <dbReference type="ARBA" id="ARBA00022679"/>
    </source>
</evidence>
<dbReference type="EC" id="2.4.1.-" evidence="5"/>
<dbReference type="Gene3D" id="3.40.50.2000">
    <property type="entry name" value="Glycogen Phosphorylase B"/>
    <property type="match status" value="2"/>
</dbReference>
<dbReference type="GO" id="GO:0080044">
    <property type="term" value="F:quercetin 7-O-glucosyltransferase activity"/>
    <property type="evidence" value="ECO:0007669"/>
    <property type="project" value="TreeGrafter"/>
</dbReference>
<name>A0A8K0H3V9_9ROSA</name>
<dbReference type="GO" id="GO:0080043">
    <property type="term" value="F:quercetin 3-O-glucosyltransferase activity"/>
    <property type="evidence" value="ECO:0007669"/>
    <property type="project" value="TreeGrafter"/>
</dbReference>
<dbReference type="CDD" id="cd03784">
    <property type="entry name" value="GT1_Gtf-like"/>
    <property type="match status" value="1"/>
</dbReference>
<dbReference type="PROSITE" id="PS00375">
    <property type="entry name" value="UDPGT"/>
    <property type="match status" value="1"/>
</dbReference>
<dbReference type="PANTHER" id="PTHR11926:SF1516">
    <property type="entry name" value="GLYCOSYLTRANSFERASE"/>
    <property type="match status" value="1"/>
</dbReference>
<keyword evidence="3 4" id="KW-0808">Transferase</keyword>
<proteinExistence type="inferred from homology"/>
<accession>A0A8K0H3V9</accession>
<dbReference type="FunFam" id="3.40.50.2000:FF:000065">
    <property type="entry name" value="Glycosyltransferase"/>
    <property type="match status" value="1"/>
</dbReference>
<sequence>MSDPYMGSREVADQKPHVVCIPAPGQSHIKAMLKLAKLLHHSGFHITFVNTEFNHNRYLQALGQNSLNDLPPGFQFKTIGLPPSSEQNTISRVDSVKRQMYVPFCELIRELNDQSVVNSNASPLVTHIVSDGFTSFTIKAGDELGIPVVLFFTISASVLMANEQLPALVEKLTLPPTRDDEITNGLLDTVIDWIPGMKDMRLRDLPSFCWTASTRDHILFNFSMEATATAHKASAIIIHTFYALEHDILDALSSMFPRVFSIGPLELLLNRMPEDPLKLVKYSPWKEESECLQWLDTKAPNSVVYVNFGSVTVMSQQKLVEFGFGLANSKKPFLWIIRADLVEGKSAILPQDFVIETQDRGLIASWCPQEEVLNHPSIGGFLTHSGWNSTIESLSSGVPMICWPFFGDQTTNCRYCCKEWGVGMEIDKDVKRDEVEKLVRELMGGEKGKQMKKNGKEWKRLAEVATRSPNGSSIKDMDDLVRHLLSL</sequence>
<dbReference type="PANTHER" id="PTHR11926">
    <property type="entry name" value="GLUCOSYL/GLUCURONOSYL TRANSFERASES"/>
    <property type="match status" value="1"/>
</dbReference>
<dbReference type="InterPro" id="IPR035595">
    <property type="entry name" value="UDP_glycos_trans_CS"/>
</dbReference>
<keyword evidence="7" id="KW-1185">Reference proteome</keyword>
<evidence type="ECO:0000313" key="6">
    <source>
        <dbReference type="EMBL" id="KAF3445124.1"/>
    </source>
</evidence>
<dbReference type="OrthoDB" id="5835829at2759"/>
<dbReference type="SUPFAM" id="SSF53756">
    <property type="entry name" value="UDP-Glycosyltransferase/glycogen phosphorylase"/>
    <property type="match status" value="1"/>
</dbReference>
<evidence type="ECO:0000256" key="4">
    <source>
        <dbReference type="RuleBase" id="RU003718"/>
    </source>
</evidence>
<evidence type="ECO:0000256" key="2">
    <source>
        <dbReference type="ARBA" id="ARBA00022676"/>
    </source>
</evidence>
<dbReference type="AlphaFoldDB" id="A0A8K0H3V9"/>
<comment type="caution">
    <text evidence="6">The sequence shown here is derived from an EMBL/GenBank/DDBJ whole genome shotgun (WGS) entry which is preliminary data.</text>
</comment>
<keyword evidence="2 4" id="KW-0328">Glycosyltransferase</keyword>